<reference evidence="1" key="1">
    <citation type="submission" date="2020-09" db="EMBL/GenBank/DDBJ databases">
        <title>New species isolated from human feces.</title>
        <authorList>
            <person name="Kitahara M."/>
            <person name="Shigeno Y."/>
            <person name="Shime M."/>
            <person name="Matsumoto Y."/>
            <person name="Nakamura S."/>
            <person name="Motooka D."/>
            <person name="Fukuoka S."/>
            <person name="Nishikawa H."/>
            <person name="Benno Y."/>
        </authorList>
    </citation>
    <scope>NUCLEOTIDE SEQUENCE</scope>
    <source>
        <strain evidence="1">MM59</strain>
    </source>
</reference>
<accession>A0A810QAI0</accession>
<keyword evidence="2" id="KW-1185">Reference proteome</keyword>
<dbReference type="AlphaFoldDB" id="A0A810QAI0"/>
<dbReference type="KEGG" id="pfaa:MM59RIKEN_05760"/>
<proteinExistence type="predicted"/>
<name>A0A810QAI0_9FIRM</name>
<gene>
    <name evidence="1" type="ORF">MM59RIKEN_05760</name>
</gene>
<evidence type="ECO:0000313" key="1">
    <source>
        <dbReference type="EMBL" id="BCK83257.1"/>
    </source>
</evidence>
<dbReference type="Proteomes" id="UP000679848">
    <property type="component" value="Chromosome"/>
</dbReference>
<protein>
    <submittedName>
        <fullName evidence="1">Uncharacterized protein</fullName>
    </submittedName>
</protein>
<dbReference type="EMBL" id="AP023420">
    <property type="protein sequence ID" value="BCK83257.1"/>
    <property type="molecule type" value="Genomic_DNA"/>
</dbReference>
<evidence type="ECO:0000313" key="2">
    <source>
        <dbReference type="Proteomes" id="UP000679848"/>
    </source>
</evidence>
<sequence length="179" mass="20897">MEFLHYKAGDFRSEWRTGQEYVQADYLDPWWQIVVGYPGITEQEISDITRGPLRLGFVRINDSLFFLLKAGNNPWFDAPYEPRFKMNQLDYQTNIPEGKGAPMLICAVDTASGELKEMRVISLGHLQSEHLHQHCRELDQKRPMNPSTYNMIVDRIYQQYPSSDLMARLIRAEDIIMIP</sequence>
<dbReference type="RefSeq" id="WP_055179557.1">
    <property type="nucleotide sequence ID" value="NZ_AP023420.1"/>
</dbReference>
<organism evidence="1 2">
    <name type="scientific">Pusillibacter faecalis</name>
    <dbReference type="NCBI Taxonomy" id="2714358"/>
    <lineage>
        <taxon>Bacteria</taxon>
        <taxon>Bacillati</taxon>
        <taxon>Bacillota</taxon>
        <taxon>Clostridia</taxon>
        <taxon>Eubacteriales</taxon>
        <taxon>Oscillospiraceae</taxon>
        <taxon>Pusillibacter</taxon>
    </lineage>
</organism>